<feature type="transmembrane region" description="Helical" evidence="12">
    <location>
        <begin position="33"/>
        <end position="52"/>
    </location>
</feature>
<evidence type="ECO:0000256" key="2">
    <source>
        <dbReference type="ARBA" id="ARBA00007019"/>
    </source>
</evidence>
<evidence type="ECO:0000256" key="4">
    <source>
        <dbReference type="ARBA" id="ARBA00022475"/>
    </source>
</evidence>
<comment type="subcellular location">
    <subcellularLocation>
        <location evidence="12">Cell membrane</location>
        <topology evidence="12">Multi-pass membrane protein</topology>
    </subcellularLocation>
    <subcellularLocation>
        <location evidence="1">Membrane</location>
        <topology evidence="1">Multi-pass membrane protein</topology>
    </subcellularLocation>
</comment>
<evidence type="ECO:0000256" key="12">
    <source>
        <dbReference type="HAMAP-Rule" id="MF_01522"/>
    </source>
</evidence>
<dbReference type="GO" id="GO:0005886">
    <property type="term" value="C:plasma membrane"/>
    <property type="evidence" value="ECO:0007669"/>
    <property type="project" value="UniProtKB-SubCell"/>
</dbReference>
<comment type="caution">
    <text evidence="16">The sequence shown here is derived from an EMBL/GenBank/DDBJ whole genome shotgun (WGS) entry which is preliminary data.</text>
</comment>
<evidence type="ECO:0000313" key="16">
    <source>
        <dbReference type="EMBL" id="NYJ08049.1"/>
    </source>
</evidence>
<dbReference type="GO" id="GO:0015079">
    <property type="term" value="F:potassium ion transmembrane transporter activity"/>
    <property type="evidence" value="ECO:0007669"/>
    <property type="project" value="UniProtKB-UniRule"/>
</dbReference>
<evidence type="ECO:0000256" key="6">
    <source>
        <dbReference type="ARBA" id="ARBA00022692"/>
    </source>
</evidence>
<evidence type="ECO:0000256" key="7">
    <source>
        <dbReference type="ARBA" id="ARBA00022847"/>
    </source>
</evidence>
<keyword evidence="9 12" id="KW-1133">Transmembrane helix</keyword>
<dbReference type="HAMAP" id="MF_01522">
    <property type="entry name" value="Kup"/>
    <property type="match status" value="1"/>
</dbReference>
<keyword evidence="8 12" id="KW-0630">Potassium</keyword>
<keyword evidence="3 12" id="KW-0813">Transport</keyword>
<feature type="transmembrane region" description="Helical" evidence="12">
    <location>
        <begin position="269"/>
        <end position="286"/>
    </location>
</feature>
<feature type="domain" description="K+ potassium transporter C-terminal" evidence="15">
    <location>
        <begin position="500"/>
        <end position="653"/>
    </location>
</feature>
<name>A0A853CMK4_9ACTN</name>
<dbReference type="Pfam" id="PF22776">
    <property type="entry name" value="K_trans_C"/>
    <property type="match status" value="1"/>
</dbReference>
<feature type="transmembrane region" description="Helical" evidence="12">
    <location>
        <begin position="448"/>
        <end position="465"/>
    </location>
</feature>
<reference evidence="16 17" key="1">
    <citation type="submission" date="2020-07" db="EMBL/GenBank/DDBJ databases">
        <title>Sequencing the genomes of 1000 actinobacteria strains.</title>
        <authorList>
            <person name="Klenk H.-P."/>
        </authorList>
    </citation>
    <scope>NUCLEOTIDE SEQUENCE [LARGE SCALE GENOMIC DNA]</scope>
    <source>
        <strain evidence="16 17">DSM 104001</strain>
    </source>
</reference>
<evidence type="ECO:0000256" key="13">
    <source>
        <dbReference type="SAM" id="MobiDB-lite"/>
    </source>
</evidence>
<evidence type="ECO:0000259" key="14">
    <source>
        <dbReference type="Pfam" id="PF02705"/>
    </source>
</evidence>
<organism evidence="16 17">
    <name type="scientific">Petropleomorpha daqingensis</name>
    <dbReference type="NCBI Taxonomy" id="2026353"/>
    <lineage>
        <taxon>Bacteria</taxon>
        <taxon>Bacillati</taxon>
        <taxon>Actinomycetota</taxon>
        <taxon>Actinomycetes</taxon>
        <taxon>Geodermatophilales</taxon>
        <taxon>Geodermatophilaceae</taxon>
        <taxon>Petropleomorpha</taxon>
    </lineage>
</organism>
<feature type="transmembrane region" description="Helical" evidence="12">
    <location>
        <begin position="362"/>
        <end position="382"/>
    </location>
</feature>
<feature type="transmembrane region" description="Helical" evidence="12">
    <location>
        <begin position="124"/>
        <end position="144"/>
    </location>
</feature>
<keyword evidence="10 12" id="KW-0406">Ion transport</keyword>
<feature type="transmembrane region" description="Helical" evidence="12">
    <location>
        <begin position="72"/>
        <end position="92"/>
    </location>
</feature>
<evidence type="ECO:0000256" key="5">
    <source>
        <dbReference type="ARBA" id="ARBA00022538"/>
    </source>
</evidence>
<feature type="transmembrane region" description="Helical" evidence="12">
    <location>
        <begin position="388"/>
        <end position="410"/>
    </location>
</feature>
<keyword evidence="6 12" id="KW-0812">Transmembrane</keyword>
<comment type="catalytic activity">
    <reaction evidence="12">
        <text>K(+)(in) + H(+)(in) = K(+)(out) + H(+)(out)</text>
        <dbReference type="Rhea" id="RHEA:28490"/>
        <dbReference type="ChEBI" id="CHEBI:15378"/>
        <dbReference type="ChEBI" id="CHEBI:29103"/>
    </reaction>
</comment>
<proteinExistence type="inferred from homology"/>
<feature type="transmembrane region" description="Helical" evidence="12">
    <location>
        <begin position="312"/>
        <end position="336"/>
    </location>
</feature>
<gene>
    <name evidence="12" type="primary">kup</name>
    <name evidence="16" type="ORF">GGQ55_004327</name>
</gene>
<comment type="similarity">
    <text evidence="2 12">Belongs to the HAK/KUP transporter (TC 2.A.72) family.</text>
</comment>
<keyword evidence="5 12" id="KW-0633">Potassium transport</keyword>
<dbReference type="EMBL" id="JACBZT010000001">
    <property type="protein sequence ID" value="NYJ08049.1"/>
    <property type="molecule type" value="Genomic_DNA"/>
</dbReference>
<evidence type="ECO:0000256" key="11">
    <source>
        <dbReference type="ARBA" id="ARBA00023136"/>
    </source>
</evidence>
<evidence type="ECO:0000256" key="10">
    <source>
        <dbReference type="ARBA" id="ARBA00023065"/>
    </source>
</evidence>
<feature type="transmembrane region" description="Helical" evidence="12">
    <location>
        <begin position="237"/>
        <end position="257"/>
    </location>
</feature>
<dbReference type="AlphaFoldDB" id="A0A853CMK4"/>
<evidence type="ECO:0000256" key="9">
    <source>
        <dbReference type="ARBA" id="ARBA00022989"/>
    </source>
</evidence>
<feature type="domain" description="K+ potassium transporter integral membrane" evidence="14">
    <location>
        <begin position="35"/>
        <end position="488"/>
    </location>
</feature>
<evidence type="ECO:0000256" key="1">
    <source>
        <dbReference type="ARBA" id="ARBA00004141"/>
    </source>
</evidence>
<dbReference type="Pfam" id="PF02705">
    <property type="entry name" value="K_trans"/>
    <property type="match status" value="1"/>
</dbReference>
<keyword evidence="17" id="KW-1185">Reference proteome</keyword>
<dbReference type="PANTHER" id="PTHR30540">
    <property type="entry name" value="OSMOTIC STRESS POTASSIUM TRANSPORTER"/>
    <property type="match status" value="1"/>
</dbReference>
<feature type="region of interest" description="Disordered" evidence="13">
    <location>
        <begin position="1"/>
        <end position="26"/>
    </location>
</feature>
<dbReference type="InterPro" id="IPR053952">
    <property type="entry name" value="K_trans_C"/>
</dbReference>
<keyword evidence="7 12" id="KW-0769">Symport</keyword>
<evidence type="ECO:0000256" key="8">
    <source>
        <dbReference type="ARBA" id="ARBA00022958"/>
    </source>
</evidence>
<comment type="function">
    <text evidence="12">Transport of potassium into the cell. Likely operates as a K(+):H(+) symporter.</text>
</comment>
<protein>
    <recommendedName>
        <fullName evidence="12">Probable potassium transport system protein Kup</fullName>
    </recommendedName>
</protein>
<evidence type="ECO:0000259" key="15">
    <source>
        <dbReference type="Pfam" id="PF22776"/>
    </source>
</evidence>
<dbReference type="InterPro" id="IPR053951">
    <property type="entry name" value="K_trans_N"/>
</dbReference>
<keyword evidence="4 12" id="KW-1003">Cell membrane</keyword>
<dbReference type="RefSeq" id="WP_366489961.1">
    <property type="nucleotide sequence ID" value="NZ_JACBZT010000001.1"/>
</dbReference>
<feature type="transmembrane region" description="Helical" evidence="12">
    <location>
        <begin position="422"/>
        <end position="442"/>
    </location>
</feature>
<dbReference type="GO" id="GO:0015293">
    <property type="term" value="F:symporter activity"/>
    <property type="evidence" value="ECO:0007669"/>
    <property type="project" value="UniProtKB-UniRule"/>
</dbReference>
<feature type="transmembrane region" description="Helical" evidence="12">
    <location>
        <begin position="194"/>
        <end position="217"/>
    </location>
</feature>
<dbReference type="PANTHER" id="PTHR30540:SF79">
    <property type="entry name" value="LOW AFFINITY POTASSIUM TRANSPORT SYSTEM PROTEIN KUP"/>
    <property type="match status" value="1"/>
</dbReference>
<evidence type="ECO:0000256" key="3">
    <source>
        <dbReference type="ARBA" id="ARBA00022448"/>
    </source>
</evidence>
<keyword evidence="11 12" id="KW-0472">Membrane</keyword>
<feature type="transmembrane region" description="Helical" evidence="12">
    <location>
        <begin position="164"/>
        <end position="182"/>
    </location>
</feature>
<dbReference type="InterPro" id="IPR003855">
    <property type="entry name" value="K+_transporter"/>
</dbReference>
<sequence length="654" mass="69706">MTHAETPSETTEVPSPDSGATTAPSHPNAGGTALVLAALGIVFGDIGTSPLYALQTVFSLDHNAVQANVSDVYGVISLMFWSVTLIVSVKYVGILMRADNDGEGGVMALTALARRLYADKADKARVLVVIGIIGVSLFYGDSLITPAISVLSAVEGVEVAAPGLSHLVVPVAVAILTVLFAVQRFGTGKVGSLFGPVMLLWFSALAVAGIAGVVQHPGVLAGLSPSYAVLFVVDHPFIAFIAMGAVVLVITGAEALYADMGHFGRMPILRAWFVVVFPALILNYLGQASEIIRHPAAIANPFFLSFPEWARIPMVFLATAATVIASQAVISGAFSLSRQAVQLGLLPPVTVRQTSQHEGGQIYLPGVNALLFAGVLVVVLAFRSSQRLATAYGVSVTGALVVDTVLLLIVARVLWHWKPWQLVLAGVAFGGVELTFLAANLSKVLHGGWLPLLIALVVFTVMTTWRRGREIVGRNRAEQEGPLEDFVHELYENPPHRVEGIAVFPHPGMETTPLALRANVAVNEVLHHAVLIVSAKSANVPHVPPHDRFTTDDLGHPDDRIQYLCVTFGFSDEPNIPEALLQAREAEVLEPGISDVENARYFLSRGAVTRTGAPGMIRWRKSLFLFLAHNAADPAAYFGLPRDRTVTMGSAVDL</sequence>
<dbReference type="InterPro" id="IPR023051">
    <property type="entry name" value="Kup"/>
</dbReference>
<evidence type="ECO:0000313" key="17">
    <source>
        <dbReference type="Proteomes" id="UP000541969"/>
    </source>
</evidence>
<accession>A0A853CMK4</accession>
<dbReference type="Proteomes" id="UP000541969">
    <property type="component" value="Unassembled WGS sequence"/>
</dbReference>
<feature type="compositionally biased region" description="Polar residues" evidence="13">
    <location>
        <begin position="1"/>
        <end position="25"/>
    </location>
</feature>